<comment type="caution">
    <text evidence="3">The sequence shown here is derived from an EMBL/GenBank/DDBJ whole genome shotgun (WGS) entry which is preliminary data.</text>
</comment>
<dbReference type="InterPro" id="IPR045865">
    <property type="entry name" value="ACT-like_dom_sf"/>
</dbReference>
<name>A0A918DJ48_9ALTE</name>
<dbReference type="AlphaFoldDB" id="A0A918DJ48"/>
<dbReference type="GO" id="GO:0005737">
    <property type="term" value="C:cytoplasm"/>
    <property type="evidence" value="ECO:0007669"/>
    <property type="project" value="UniProtKB-SubCell"/>
</dbReference>
<evidence type="ECO:0000313" key="4">
    <source>
        <dbReference type="Proteomes" id="UP000606935"/>
    </source>
</evidence>
<dbReference type="Gene3D" id="3.30.70.260">
    <property type="match status" value="2"/>
</dbReference>
<protein>
    <recommendedName>
        <fullName evidence="1">Glycine cleavage system transcriptional repressor</fullName>
    </recommendedName>
</protein>
<dbReference type="Pfam" id="PF13740">
    <property type="entry name" value="ACT_6"/>
    <property type="match status" value="2"/>
</dbReference>
<dbReference type="PANTHER" id="PTHR34875:SF6">
    <property type="entry name" value="UPF0237 PROTEIN MJ1558"/>
    <property type="match status" value="1"/>
</dbReference>
<sequence>MDTVIFTLIGKDKPGIMEAISRTVRQLEGNWLSSNFAHMAGHFTGFVQVQIPKENVQPLLNKLDAMEELNIRLVQGDEPQTTQTRQVSLEIMGNDKPGIVQELTRVLHQFNLNILRFTSHCEPAPNWGGNLFKAQVIIDIPADFDTDPLGESLEQIANDLIVDIDWQ</sequence>
<dbReference type="PROSITE" id="PS51671">
    <property type="entry name" value="ACT"/>
    <property type="match status" value="1"/>
</dbReference>
<dbReference type="CDD" id="cd04869">
    <property type="entry name" value="ACT_GcvR_2"/>
    <property type="match status" value="1"/>
</dbReference>
<dbReference type="PIRSF" id="PIRSF028103">
    <property type="entry name" value="GcvR"/>
    <property type="match status" value="1"/>
</dbReference>
<keyword evidence="1" id="KW-0963">Cytoplasm</keyword>
<reference evidence="3" key="2">
    <citation type="submission" date="2020-09" db="EMBL/GenBank/DDBJ databases">
        <authorList>
            <person name="Sun Q."/>
            <person name="Zhou Y."/>
        </authorList>
    </citation>
    <scope>NUCLEOTIDE SEQUENCE</scope>
    <source>
        <strain evidence="3">CGMCC 1.7086</strain>
    </source>
</reference>
<keyword evidence="1" id="KW-0804">Transcription</keyword>
<evidence type="ECO:0000256" key="1">
    <source>
        <dbReference type="PIRNR" id="PIRNR028103"/>
    </source>
</evidence>
<dbReference type="InterPro" id="IPR002912">
    <property type="entry name" value="ACT_dom"/>
</dbReference>
<proteinExistence type="predicted"/>
<dbReference type="GO" id="GO:0006355">
    <property type="term" value="P:regulation of DNA-templated transcription"/>
    <property type="evidence" value="ECO:0007669"/>
    <property type="project" value="UniProtKB-UniRule"/>
</dbReference>
<keyword evidence="4" id="KW-1185">Reference proteome</keyword>
<dbReference type="RefSeq" id="WP_188692104.1">
    <property type="nucleotide sequence ID" value="NZ_BMLS01000002.1"/>
</dbReference>
<reference evidence="3" key="1">
    <citation type="journal article" date="2014" name="Int. J. Syst. Evol. Microbiol.">
        <title>Complete genome sequence of Corynebacterium casei LMG S-19264T (=DSM 44701T), isolated from a smear-ripened cheese.</title>
        <authorList>
            <consortium name="US DOE Joint Genome Institute (JGI-PGF)"/>
            <person name="Walter F."/>
            <person name="Albersmeier A."/>
            <person name="Kalinowski J."/>
            <person name="Ruckert C."/>
        </authorList>
    </citation>
    <scope>NUCLEOTIDE SEQUENCE</scope>
    <source>
        <strain evidence="3">CGMCC 1.7086</strain>
    </source>
</reference>
<dbReference type="InterPro" id="IPR050990">
    <property type="entry name" value="UPF0237/GcvR_regulator"/>
</dbReference>
<feature type="domain" description="ACT" evidence="2">
    <location>
        <begin position="88"/>
        <end position="167"/>
    </location>
</feature>
<accession>A0A918DJ48</accession>
<dbReference type="SUPFAM" id="SSF55021">
    <property type="entry name" value="ACT-like"/>
    <property type="match status" value="2"/>
</dbReference>
<comment type="subcellular location">
    <subcellularLocation>
        <location evidence="1">Cytoplasm</location>
    </subcellularLocation>
</comment>
<dbReference type="Proteomes" id="UP000606935">
    <property type="component" value="Unassembled WGS sequence"/>
</dbReference>
<organism evidence="3 4">
    <name type="scientific">Bowmanella pacifica</name>
    <dbReference type="NCBI Taxonomy" id="502051"/>
    <lineage>
        <taxon>Bacteria</taxon>
        <taxon>Pseudomonadati</taxon>
        <taxon>Pseudomonadota</taxon>
        <taxon>Gammaproteobacteria</taxon>
        <taxon>Alteromonadales</taxon>
        <taxon>Alteromonadaceae</taxon>
        <taxon>Bowmanella</taxon>
    </lineage>
</organism>
<dbReference type="PANTHER" id="PTHR34875">
    <property type="entry name" value="UPF0237 PROTEIN MJ1558"/>
    <property type="match status" value="1"/>
</dbReference>
<dbReference type="EMBL" id="BMLS01000002">
    <property type="protein sequence ID" value="GGO67205.1"/>
    <property type="molecule type" value="Genomic_DNA"/>
</dbReference>
<evidence type="ECO:0000259" key="2">
    <source>
        <dbReference type="PROSITE" id="PS51671"/>
    </source>
</evidence>
<evidence type="ECO:0000313" key="3">
    <source>
        <dbReference type="EMBL" id="GGO67205.1"/>
    </source>
</evidence>
<dbReference type="InterPro" id="IPR016867">
    <property type="entry name" value="GcvR"/>
</dbReference>
<keyword evidence="1" id="KW-0678">Repressor</keyword>
<gene>
    <name evidence="3" type="ORF">GCM10010982_13110</name>
</gene>